<organism evidence="2 3">
    <name type="scientific">Capillimicrobium parvum</name>
    <dbReference type="NCBI Taxonomy" id="2884022"/>
    <lineage>
        <taxon>Bacteria</taxon>
        <taxon>Bacillati</taxon>
        <taxon>Actinomycetota</taxon>
        <taxon>Thermoleophilia</taxon>
        <taxon>Solirubrobacterales</taxon>
        <taxon>Capillimicrobiaceae</taxon>
        <taxon>Capillimicrobium</taxon>
    </lineage>
</organism>
<dbReference type="AlphaFoldDB" id="A0A9E6Y1P7"/>
<dbReference type="KEGG" id="sbae:DSM104329_04729"/>
<evidence type="ECO:0000313" key="3">
    <source>
        <dbReference type="Proteomes" id="UP001162834"/>
    </source>
</evidence>
<dbReference type="EMBL" id="CP087164">
    <property type="protein sequence ID" value="UGS38305.1"/>
    <property type="molecule type" value="Genomic_DNA"/>
</dbReference>
<dbReference type="NCBIfam" id="NF040521">
    <property type="entry name" value="C45_proenzyme"/>
    <property type="match status" value="1"/>
</dbReference>
<accession>A0A9E6Y1P7</accession>
<proteinExistence type="predicted"/>
<evidence type="ECO:0000259" key="1">
    <source>
        <dbReference type="Pfam" id="PF03417"/>
    </source>
</evidence>
<dbReference type="InterPro" id="IPR005079">
    <property type="entry name" value="Peptidase_C45_hydrolase"/>
</dbReference>
<dbReference type="PANTHER" id="PTHR34180">
    <property type="entry name" value="PEPTIDASE C45"/>
    <property type="match status" value="1"/>
</dbReference>
<sequence length="371" mass="39585">MTARPPHIRISGSPMERGTQLGHEAADQIRHSIALYQRTFAHFTGLAWSEVRELARAYEPAIASYDPELVEEMAGTAQGAGLDFEDILAINTRTEVMYGHSAAVLAECTSVAARGRPTKDGGVIVAQNWDWLPAASRSTILLEVAIPGRPAFVTFVEAGLAAKMGFNSAGVAMVTNLLLTDRDVGTFGVPFHVILRNILLGESFEEAKAAITRPVRASSGNYLIATAGGDMVNIEAQPGSGPVHEMAPVDDVLIHTNSFCGPLDGRDRALDSLPDSPGRVTRMRELIGPVRGRLDAEVLGAELLCDHAGRPGSVCRHADESLPQPERLATLGSIVIDISSSTAQLCFGAPCEGTYVPVVPAFVEDQQMLPR</sequence>
<keyword evidence="3" id="KW-1185">Reference proteome</keyword>
<dbReference type="Pfam" id="PF03417">
    <property type="entry name" value="AAT"/>
    <property type="match status" value="1"/>
</dbReference>
<dbReference type="Gene3D" id="3.60.60.10">
    <property type="entry name" value="Penicillin V Acylase, Chain A"/>
    <property type="match status" value="1"/>
</dbReference>
<dbReference type="Proteomes" id="UP001162834">
    <property type="component" value="Chromosome"/>
</dbReference>
<dbReference type="InterPro" id="IPR047794">
    <property type="entry name" value="C45_proenzyme-like"/>
</dbReference>
<dbReference type="RefSeq" id="WP_259312330.1">
    <property type="nucleotide sequence ID" value="NZ_CP087164.1"/>
</dbReference>
<dbReference type="PANTHER" id="PTHR34180:SF1">
    <property type="entry name" value="BETA-ALANYL-DOPAMINE_CARCININE HYDROLASE"/>
    <property type="match status" value="1"/>
</dbReference>
<evidence type="ECO:0000313" key="2">
    <source>
        <dbReference type="EMBL" id="UGS38305.1"/>
    </source>
</evidence>
<gene>
    <name evidence="2" type="ORF">DSM104329_04729</name>
</gene>
<name>A0A9E6Y1P7_9ACTN</name>
<dbReference type="Gene3D" id="1.10.10.2120">
    <property type="match status" value="1"/>
</dbReference>
<reference evidence="2" key="1">
    <citation type="journal article" date="2022" name="Int. J. Syst. Evol. Microbiol.">
        <title>Pseudomonas aegrilactucae sp. nov. and Pseudomonas morbosilactucae sp. nov., pathogens causing bacterial rot of lettuce in Japan.</title>
        <authorList>
            <person name="Sawada H."/>
            <person name="Fujikawa T."/>
            <person name="Satou M."/>
        </authorList>
    </citation>
    <scope>NUCLEOTIDE SEQUENCE</scope>
    <source>
        <strain evidence="2">0166_1</strain>
    </source>
</reference>
<feature type="domain" description="Peptidase C45 hydrolase" evidence="1">
    <location>
        <begin position="120"/>
        <end position="350"/>
    </location>
</feature>
<dbReference type="InterPro" id="IPR047801">
    <property type="entry name" value="Peptidase_C45"/>
</dbReference>
<protein>
    <recommendedName>
        <fullName evidence="1">Peptidase C45 hydrolase domain-containing protein</fullName>
    </recommendedName>
</protein>